<dbReference type="GO" id="GO:0005484">
    <property type="term" value="F:SNAP receptor activity"/>
    <property type="evidence" value="ECO:0007669"/>
    <property type="project" value="TreeGrafter"/>
</dbReference>
<gene>
    <name evidence="10" type="ORF">INT43_007929</name>
</gene>
<keyword evidence="7" id="KW-0333">Golgi apparatus</keyword>
<dbReference type="GO" id="GO:0006888">
    <property type="term" value="P:endoplasmic reticulum to Golgi vesicle-mediated transport"/>
    <property type="evidence" value="ECO:0007669"/>
    <property type="project" value="InterPro"/>
</dbReference>
<dbReference type="PANTHER" id="PTHR21094">
    <property type="entry name" value="GOS-28 SNARE- RELATED"/>
    <property type="match status" value="1"/>
</dbReference>
<evidence type="ECO:0000256" key="8">
    <source>
        <dbReference type="ARBA" id="ARBA00023136"/>
    </source>
</evidence>
<dbReference type="GO" id="GO:0048219">
    <property type="term" value="P:inter-Golgi cisterna vesicle-mediated transport"/>
    <property type="evidence" value="ECO:0007669"/>
    <property type="project" value="TreeGrafter"/>
</dbReference>
<evidence type="ECO:0000256" key="3">
    <source>
        <dbReference type="ARBA" id="ARBA00022448"/>
    </source>
</evidence>
<dbReference type="GO" id="GO:0006906">
    <property type="term" value="P:vesicle fusion"/>
    <property type="evidence" value="ECO:0007669"/>
    <property type="project" value="TreeGrafter"/>
</dbReference>
<evidence type="ECO:0000256" key="1">
    <source>
        <dbReference type="ARBA" id="ARBA00004409"/>
    </source>
</evidence>
<dbReference type="GO" id="GO:0000139">
    <property type="term" value="C:Golgi membrane"/>
    <property type="evidence" value="ECO:0007669"/>
    <property type="project" value="UniProtKB-SubCell"/>
</dbReference>
<dbReference type="Pfam" id="PF12352">
    <property type="entry name" value="V-SNARE_C"/>
    <property type="match status" value="1"/>
</dbReference>
<dbReference type="GO" id="GO:0005801">
    <property type="term" value="C:cis-Golgi network"/>
    <property type="evidence" value="ECO:0007669"/>
    <property type="project" value="InterPro"/>
</dbReference>
<dbReference type="EMBL" id="JAEPQZ010000009">
    <property type="protein sequence ID" value="KAG2177272.1"/>
    <property type="molecule type" value="Genomic_DNA"/>
</dbReference>
<feature type="transmembrane region" description="Helical" evidence="9">
    <location>
        <begin position="221"/>
        <end position="242"/>
    </location>
</feature>
<organism evidence="10 11">
    <name type="scientific">Mortierella isabellina</name>
    <name type="common">Filamentous fungus</name>
    <name type="synonym">Umbelopsis isabellina</name>
    <dbReference type="NCBI Taxonomy" id="91625"/>
    <lineage>
        <taxon>Eukaryota</taxon>
        <taxon>Fungi</taxon>
        <taxon>Fungi incertae sedis</taxon>
        <taxon>Mucoromycota</taxon>
        <taxon>Mucoromycotina</taxon>
        <taxon>Umbelopsidomycetes</taxon>
        <taxon>Umbelopsidales</taxon>
        <taxon>Umbelopsidaceae</taxon>
        <taxon>Umbelopsis</taxon>
    </lineage>
</organism>
<evidence type="ECO:0000256" key="2">
    <source>
        <dbReference type="ARBA" id="ARBA00008473"/>
    </source>
</evidence>
<dbReference type="GO" id="GO:0005797">
    <property type="term" value="C:Golgi medial cisterna"/>
    <property type="evidence" value="ECO:0007669"/>
    <property type="project" value="TreeGrafter"/>
</dbReference>
<comment type="caution">
    <text evidence="10">The sequence shown here is derived from an EMBL/GenBank/DDBJ whole genome shotgun (WGS) entry which is preliminary data.</text>
</comment>
<keyword evidence="11" id="KW-1185">Reference proteome</keyword>
<keyword evidence="5" id="KW-0653">Protein transport</keyword>
<protein>
    <recommendedName>
        <fullName evidence="12">Golgi SNAP receptor complex member 1</fullName>
    </recommendedName>
</protein>
<reference evidence="10" key="1">
    <citation type="submission" date="2020-12" db="EMBL/GenBank/DDBJ databases">
        <title>Metabolic potential, ecology and presence of endohyphal bacteria is reflected in genomic diversity of Mucoromycotina.</title>
        <authorList>
            <person name="Muszewska A."/>
            <person name="Okrasinska A."/>
            <person name="Steczkiewicz K."/>
            <person name="Drgas O."/>
            <person name="Orlowska M."/>
            <person name="Perlinska-Lenart U."/>
            <person name="Aleksandrzak-Piekarczyk T."/>
            <person name="Szatraj K."/>
            <person name="Zielenkiewicz U."/>
            <person name="Pilsyk S."/>
            <person name="Malc E."/>
            <person name="Mieczkowski P."/>
            <person name="Kruszewska J.S."/>
            <person name="Biernat P."/>
            <person name="Pawlowska J."/>
        </authorList>
    </citation>
    <scope>NUCLEOTIDE SEQUENCE</scope>
    <source>
        <strain evidence="10">WA0000067209</strain>
    </source>
</reference>
<evidence type="ECO:0000313" key="11">
    <source>
        <dbReference type="Proteomes" id="UP000654370"/>
    </source>
</evidence>
<accession>A0A8H7PNG0</accession>
<dbReference type="PANTHER" id="PTHR21094:SF2">
    <property type="entry name" value="GOLGI SNAP RECEPTOR COMPLEX MEMBER 1"/>
    <property type="match status" value="1"/>
</dbReference>
<evidence type="ECO:0000256" key="7">
    <source>
        <dbReference type="ARBA" id="ARBA00023034"/>
    </source>
</evidence>
<evidence type="ECO:0000256" key="5">
    <source>
        <dbReference type="ARBA" id="ARBA00022927"/>
    </source>
</evidence>
<sequence>MIRANRSSSNPPSPSLVPLMTTSIQDEEQDLSSLMLSQPTVSWDSLRKQARQVENEIETKLASLSKAGSNLRRKGAGESSGSTPQEVNDLEYDTEELIKQLQNVISSMTEYLERPSPTPNNPSMLHMLQRHKDIAFDHSKELRKIKANIRAAQDKADLLTQVRDEIRSVNLNQFTSEYMLTERNKIENSHRMTDMVLDQAYATRDDLGRQRTMLRGVNSRMGGILGIYVARYFLIMALMSSINQLTIY</sequence>
<evidence type="ECO:0008006" key="12">
    <source>
        <dbReference type="Google" id="ProtNLM"/>
    </source>
</evidence>
<dbReference type="GO" id="GO:0015031">
    <property type="term" value="P:protein transport"/>
    <property type="evidence" value="ECO:0007669"/>
    <property type="project" value="UniProtKB-KW"/>
</dbReference>
<dbReference type="GO" id="GO:0031201">
    <property type="term" value="C:SNARE complex"/>
    <property type="evidence" value="ECO:0007669"/>
    <property type="project" value="TreeGrafter"/>
</dbReference>
<keyword evidence="6 9" id="KW-1133">Transmembrane helix</keyword>
<evidence type="ECO:0000313" key="10">
    <source>
        <dbReference type="EMBL" id="KAG2177272.1"/>
    </source>
</evidence>
<dbReference type="OrthoDB" id="422156at2759"/>
<evidence type="ECO:0000256" key="6">
    <source>
        <dbReference type="ARBA" id="ARBA00022989"/>
    </source>
</evidence>
<proteinExistence type="inferred from homology"/>
<comment type="similarity">
    <text evidence="2">Belongs to the GOSR1 family.</text>
</comment>
<dbReference type="Proteomes" id="UP000654370">
    <property type="component" value="Unassembled WGS sequence"/>
</dbReference>
<keyword evidence="3" id="KW-0813">Transport</keyword>
<keyword evidence="8 9" id="KW-0472">Membrane</keyword>
<dbReference type="AlphaFoldDB" id="A0A8H7PNG0"/>
<comment type="subcellular location">
    <subcellularLocation>
        <location evidence="1">Golgi apparatus membrane</location>
        <topology evidence="1">Single-pass type IV membrane protein</topology>
    </subcellularLocation>
</comment>
<dbReference type="InterPro" id="IPR023601">
    <property type="entry name" value="Golgi_SNAP_su1"/>
</dbReference>
<evidence type="ECO:0000256" key="4">
    <source>
        <dbReference type="ARBA" id="ARBA00022692"/>
    </source>
</evidence>
<name>A0A8H7PNG0_MORIS</name>
<keyword evidence="4 9" id="KW-0812">Transmembrane</keyword>
<evidence type="ECO:0000256" key="9">
    <source>
        <dbReference type="SAM" id="Phobius"/>
    </source>
</evidence>